<keyword evidence="2" id="KW-1185">Reference proteome</keyword>
<dbReference type="AlphaFoldDB" id="A0A9P9YS03"/>
<reference evidence="1" key="1">
    <citation type="journal article" date="2023" name="Genome Biol. Evol.">
        <title>Long-read-based Genome Assembly of Drosophila gunungcola Reveals Fewer Chemosensory Genes in Flower-breeding Species.</title>
        <authorList>
            <person name="Negi A."/>
            <person name="Liao B.Y."/>
            <person name="Yeh S.D."/>
        </authorList>
    </citation>
    <scope>NUCLEOTIDE SEQUENCE</scope>
    <source>
        <strain evidence="1">Sukarami</strain>
    </source>
</reference>
<dbReference type="Proteomes" id="UP001059596">
    <property type="component" value="Unassembled WGS sequence"/>
</dbReference>
<evidence type="ECO:0000313" key="2">
    <source>
        <dbReference type="Proteomes" id="UP001059596"/>
    </source>
</evidence>
<sequence>MAKITEIPTIHHRLYMKRQARDRLYIYSSWRYVSVRGCSAGILCHTIRYLTIV</sequence>
<dbReference type="EMBL" id="JAMKOV010000003">
    <property type="protein sequence ID" value="KAI8041609.1"/>
    <property type="molecule type" value="Genomic_DNA"/>
</dbReference>
<protein>
    <submittedName>
        <fullName evidence="1">Uncharacterized protein</fullName>
    </submittedName>
</protein>
<accession>A0A9P9YS03</accession>
<proteinExistence type="predicted"/>
<comment type="caution">
    <text evidence="1">The sequence shown here is derived from an EMBL/GenBank/DDBJ whole genome shotgun (WGS) entry which is preliminary data.</text>
</comment>
<name>A0A9P9YS03_9MUSC</name>
<organism evidence="1 2">
    <name type="scientific">Drosophila gunungcola</name>
    <name type="common">fruit fly</name>
    <dbReference type="NCBI Taxonomy" id="103775"/>
    <lineage>
        <taxon>Eukaryota</taxon>
        <taxon>Metazoa</taxon>
        <taxon>Ecdysozoa</taxon>
        <taxon>Arthropoda</taxon>
        <taxon>Hexapoda</taxon>
        <taxon>Insecta</taxon>
        <taxon>Pterygota</taxon>
        <taxon>Neoptera</taxon>
        <taxon>Endopterygota</taxon>
        <taxon>Diptera</taxon>
        <taxon>Brachycera</taxon>
        <taxon>Muscomorpha</taxon>
        <taxon>Ephydroidea</taxon>
        <taxon>Drosophilidae</taxon>
        <taxon>Drosophila</taxon>
        <taxon>Sophophora</taxon>
    </lineage>
</organism>
<gene>
    <name evidence="1" type="ORF">M5D96_005874</name>
</gene>
<evidence type="ECO:0000313" key="1">
    <source>
        <dbReference type="EMBL" id="KAI8041609.1"/>
    </source>
</evidence>